<dbReference type="EMBL" id="JAAGNN010000003">
    <property type="protein sequence ID" value="KAF4091615.1"/>
    <property type="molecule type" value="Genomic_DNA"/>
</dbReference>
<evidence type="ECO:0000256" key="2">
    <source>
        <dbReference type="ARBA" id="ARBA00022692"/>
    </source>
</evidence>
<evidence type="ECO:0000256" key="1">
    <source>
        <dbReference type="ARBA" id="ARBA00004141"/>
    </source>
</evidence>
<evidence type="ECO:0000256" key="3">
    <source>
        <dbReference type="ARBA" id="ARBA00022989"/>
    </source>
</evidence>
<feature type="domain" description="SLC12A transporter C-terminal" evidence="5">
    <location>
        <begin position="148"/>
        <end position="353"/>
    </location>
</feature>
<dbReference type="Pfam" id="PF03522">
    <property type="entry name" value="SLC12"/>
    <property type="match status" value="2"/>
</dbReference>
<comment type="subcellular location">
    <subcellularLocation>
        <location evidence="1">Membrane</location>
        <topology evidence="1">Multi-pass membrane protein</topology>
    </subcellularLocation>
</comment>
<comment type="caution">
    <text evidence="6">The sequence shown here is derived from an EMBL/GenBank/DDBJ whole genome shotgun (WGS) entry which is preliminary data.</text>
</comment>
<dbReference type="GO" id="GO:0055064">
    <property type="term" value="P:chloride ion homeostasis"/>
    <property type="evidence" value="ECO:0007669"/>
    <property type="project" value="TreeGrafter"/>
</dbReference>
<keyword evidence="4" id="KW-0472">Membrane</keyword>
<dbReference type="GO" id="GO:0006884">
    <property type="term" value="P:cell volume homeostasis"/>
    <property type="evidence" value="ECO:0007669"/>
    <property type="project" value="TreeGrafter"/>
</dbReference>
<dbReference type="InterPro" id="IPR004842">
    <property type="entry name" value="SLC12A_fam"/>
</dbReference>
<feature type="domain" description="SLC12A transporter C-terminal" evidence="5">
    <location>
        <begin position="1"/>
        <end position="121"/>
    </location>
</feature>
<dbReference type="GO" id="GO:0055078">
    <property type="term" value="P:sodium ion homeostasis"/>
    <property type="evidence" value="ECO:0007669"/>
    <property type="project" value="TreeGrafter"/>
</dbReference>
<dbReference type="Proteomes" id="UP000593565">
    <property type="component" value="Unassembled WGS sequence"/>
</dbReference>
<dbReference type="InterPro" id="IPR018491">
    <property type="entry name" value="SLC12_C"/>
</dbReference>
<dbReference type="AlphaFoldDB" id="A0A7J6B971"/>
<accession>A0A7J6B971</accession>
<organism evidence="6 7">
    <name type="scientific">Ameiurus melas</name>
    <name type="common">Black bullhead</name>
    <name type="synonym">Silurus melas</name>
    <dbReference type="NCBI Taxonomy" id="219545"/>
    <lineage>
        <taxon>Eukaryota</taxon>
        <taxon>Metazoa</taxon>
        <taxon>Chordata</taxon>
        <taxon>Craniata</taxon>
        <taxon>Vertebrata</taxon>
        <taxon>Euteleostomi</taxon>
        <taxon>Actinopterygii</taxon>
        <taxon>Neopterygii</taxon>
        <taxon>Teleostei</taxon>
        <taxon>Ostariophysi</taxon>
        <taxon>Siluriformes</taxon>
        <taxon>Ictaluridae</taxon>
        <taxon>Ameiurus</taxon>
    </lineage>
</organism>
<dbReference type="PANTHER" id="PTHR11827:SF9">
    <property type="entry name" value="SOLUTE CARRIER FAMILY 12 MEMBER 3"/>
    <property type="match status" value="1"/>
</dbReference>
<dbReference type="GO" id="GO:1990573">
    <property type="term" value="P:potassium ion import across plasma membrane"/>
    <property type="evidence" value="ECO:0007669"/>
    <property type="project" value="TreeGrafter"/>
</dbReference>
<keyword evidence="3" id="KW-1133">Transmembrane helix</keyword>
<dbReference type="GO" id="GO:0016324">
    <property type="term" value="C:apical plasma membrane"/>
    <property type="evidence" value="ECO:0007669"/>
    <property type="project" value="TreeGrafter"/>
</dbReference>
<evidence type="ECO:0000313" key="7">
    <source>
        <dbReference type="Proteomes" id="UP000593565"/>
    </source>
</evidence>
<sequence length="354" mass="40038">MMMCGNVITGGPSPDAVDAANSSSHVTWLNKRGIKSFYHGVVADDLRSGAQMLLQGAGLGRIRPNVLVMGFKNNWCKCPPTIIDNYIGILHDSFDLQYGVCVLRMKEGLDLSYKMQAHVNQGFEAAAEPGLDERPTINTLDPESLLAMPQPTTVFQSKQEKKTIDVYWLFDDGGLTLLLPYLLKRKKRWGRCKVRVFVGGEIQHVEEQKQELTALISKFRLGFHEIYVLPDINEKPQPEHVKKFEDLLAPYRAHTLQKNEEGVGQRTHDCPWIVSDEEIEKNTAKSLRQIRLNEVLQDYSRDAALIIVTMPIGRRGACPSALYMAWLETLSRDLRPPVLLVRGNQESVLTFYCQ</sequence>
<keyword evidence="2" id="KW-0812">Transmembrane</keyword>
<gene>
    <name evidence="6" type="ORF">AMELA_G00038900</name>
</gene>
<dbReference type="GO" id="GO:0008511">
    <property type="term" value="F:sodium:potassium:chloride symporter activity"/>
    <property type="evidence" value="ECO:0007669"/>
    <property type="project" value="TreeGrafter"/>
</dbReference>
<evidence type="ECO:0000313" key="6">
    <source>
        <dbReference type="EMBL" id="KAF4091615.1"/>
    </source>
</evidence>
<dbReference type="GO" id="GO:0055075">
    <property type="term" value="P:potassium ion homeostasis"/>
    <property type="evidence" value="ECO:0007669"/>
    <property type="project" value="TreeGrafter"/>
</dbReference>
<keyword evidence="7" id="KW-1185">Reference proteome</keyword>
<evidence type="ECO:0000259" key="5">
    <source>
        <dbReference type="Pfam" id="PF03522"/>
    </source>
</evidence>
<reference evidence="6 7" key="1">
    <citation type="submission" date="2020-02" db="EMBL/GenBank/DDBJ databases">
        <title>A chromosome-scale genome assembly of the black bullhead catfish (Ameiurus melas).</title>
        <authorList>
            <person name="Wen M."/>
            <person name="Zham M."/>
            <person name="Cabau C."/>
            <person name="Klopp C."/>
            <person name="Donnadieu C."/>
            <person name="Roques C."/>
            <person name="Bouchez O."/>
            <person name="Lampietro C."/>
            <person name="Jouanno E."/>
            <person name="Herpin A."/>
            <person name="Louis A."/>
            <person name="Berthelot C."/>
            <person name="Parey E."/>
            <person name="Roest-Crollius H."/>
            <person name="Braasch I."/>
            <person name="Postlethwait J."/>
            <person name="Robinson-Rechavi M."/>
            <person name="Echchiki A."/>
            <person name="Begum T."/>
            <person name="Montfort J."/>
            <person name="Schartl M."/>
            <person name="Bobe J."/>
            <person name="Guiguen Y."/>
        </authorList>
    </citation>
    <scope>NUCLEOTIDE SEQUENCE [LARGE SCALE GENOMIC DNA]</scope>
    <source>
        <strain evidence="6">M_S1</strain>
        <tissue evidence="6">Blood</tissue>
    </source>
</reference>
<evidence type="ECO:0000256" key="4">
    <source>
        <dbReference type="ARBA" id="ARBA00023136"/>
    </source>
</evidence>
<protein>
    <recommendedName>
        <fullName evidence="5">SLC12A transporter C-terminal domain-containing protein</fullName>
    </recommendedName>
</protein>
<proteinExistence type="predicted"/>
<name>A0A7J6B971_AMEME</name>
<dbReference type="PANTHER" id="PTHR11827">
    <property type="entry name" value="SOLUTE CARRIER FAMILY 12, CATION COTRANSPORTERS"/>
    <property type="match status" value="1"/>
</dbReference>